<protein>
    <recommendedName>
        <fullName evidence="4">EGF-like domain-containing protein</fullName>
    </recommendedName>
</protein>
<dbReference type="Pfam" id="PF23283">
    <property type="entry name" value="D8C_UMOD"/>
    <property type="match status" value="1"/>
</dbReference>
<feature type="domain" description="EGF-like" evidence="4">
    <location>
        <begin position="45"/>
        <end position="58"/>
    </location>
</feature>
<evidence type="ECO:0000313" key="6">
    <source>
        <dbReference type="Proteomes" id="UP000824782"/>
    </source>
</evidence>
<sequence length="271" mass="28865">MNSSLLLSVLALCLGAANSQSNAKTCASCHSTAGLCTQKTGYVTCSCTSGYVGNGVNCTPIASCTTDTCCSQGYYWDNRVGYKVCTDINECADSTTNKCVFTSTCVDKKGIYLCGSTKNISCNGTICAFDEDCVSFENSAECEDPCFDYQELNGTTRLSTINSTGVFTTDRYNFGWFRYIGSGLRIQEGCVGPVKCGSAEPFTLNSSHPAIGEGIVMMNLLANTVSGCTAAGTIPVKACPGGYYVYKFSGSLKSEVYCTGKYRSSVLIYQY</sequence>
<dbReference type="PROSITE" id="PS01187">
    <property type="entry name" value="EGF_CA"/>
    <property type="match status" value="1"/>
</dbReference>
<evidence type="ECO:0000259" key="4">
    <source>
        <dbReference type="PROSITE" id="PS01186"/>
    </source>
</evidence>
<evidence type="ECO:0000313" key="5">
    <source>
        <dbReference type="EMBL" id="KAG8588745.1"/>
    </source>
</evidence>
<feature type="signal peptide" evidence="3">
    <location>
        <begin position="1"/>
        <end position="19"/>
    </location>
</feature>
<name>A0AAV7CUD7_ENGPU</name>
<evidence type="ECO:0000256" key="1">
    <source>
        <dbReference type="ARBA" id="ARBA00022729"/>
    </source>
</evidence>
<feature type="chain" id="PRO_5043406400" description="EGF-like domain-containing protein" evidence="3">
    <location>
        <begin position="20"/>
        <end position="271"/>
    </location>
</feature>
<dbReference type="EMBL" id="WNYA01000002">
    <property type="protein sequence ID" value="KAG8588745.1"/>
    <property type="molecule type" value="Genomic_DNA"/>
</dbReference>
<dbReference type="InterPro" id="IPR000742">
    <property type="entry name" value="EGF"/>
</dbReference>
<keyword evidence="1 3" id="KW-0732">Signal</keyword>
<dbReference type="GO" id="GO:0005509">
    <property type="term" value="F:calcium ion binding"/>
    <property type="evidence" value="ECO:0007669"/>
    <property type="project" value="InterPro"/>
</dbReference>
<dbReference type="Proteomes" id="UP000824782">
    <property type="component" value="Unassembled WGS sequence"/>
</dbReference>
<evidence type="ECO:0000256" key="2">
    <source>
        <dbReference type="ARBA" id="ARBA00023157"/>
    </source>
</evidence>
<proteinExistence type="predicted"/>
<dbReference type="InterPro" id="IPR057774">
    <property type="entry name" value="D8C_UMOD/GP2/OIT3-like"/>
</dbReference>
<dbReference type="PROSITE" id="PS01186">
    <property type="entry name" value="EGF_2"/>
    <property type="match status" value="1"/>
</dbReference>
<comment type="caution">
    <text evidence="5">The sequence shown here is derived from an EMBL/GenBank/DDBJ whole genome shotgun (WGS) entry which is preliminary data.</text>
</comment>
<accession>A0AAV7CUD7</accession>
<organism evidence="5 6">
    <name type="scientific">Engystomops pustulosus</name>
    <name type="common">Tungara frog</name>
    <name type="synonym">Physalaemus pustulosus</name>
    <dbReference type="NCBI Taxonomy" id="76066"/>
    <lineage>
        <taxon>Eukaryota</taxon>
        <taxon>Metazoa</taxon>
        <taxon>Chordata</taxon>
        <taxon>Craniata</taxon>
        <taxon>Vertebrata</taxon>
        <taxon>Euteleostomi</taxon>
        <taxon>Amphibia</taxon>
        <taxon>Batrachia</taxon>
        <taxon>Anura</taxon>
        <taxon>Neobatrachia</taxon>
        <taxon>Hyloidea</taxon>
        <taxon>Leptodactylidae</taxon>
        <taxon>Leiuperinae</taxon>
        <taxon>Engystomops</taxon>
    </lineage>
</organism>
<evidence type="ECO:0000256" key="3">
    <source>
        <dbReference type="SAM" id="SignalP"/>
    </source>
</evidence>
<dbReference type="AlphaFoldDB" id="A0AAV7CUD7"/>
<reference evidence="5" key="1">
    <citation type="thesis" date="2020" institute="ProQuest LLC" country="789 East Eisenhower Parkway, Ann Arbor, MI, USA">
        <title>Comparative Genomics and Chromosome Evolution.</title>
        <authorList>
            <person name="Mudd A.B."/>
        </authorList>
    </citation>
    <scope>NUCLEOTIDE SEQUENCE</scope>
    <source>
        <strain evidence="5">237g6f4</strain>
        <tissue evidence="5">Blood</tissue>
    </source>
</reference>
<keyword evidence="6" id="KW-1185">Reference proteome</keyword>
<dbReference type="InterPro" id="IPR018097">
    <property type="entry name" value="EGF_Ca-bd_CS"/>
</dbReference>
<gene>
    <name evidence="5" type="ORF">GDO81_006084</name>
</gene>
<keyword evidence="2" id="KW-1015">Disulfide bond</keyword>